<dbReference type="InterPro" id="IPR017972">
    <property type="entry name" value="Cyt_P450_CS"/>
</dbReference>
<evidence type="ECO:0000256" key="8">
    <source>
        <dbReference type="ARBA" id="ARBA00022989"/>
    </source>
</evidence>
<evidence type="ECO:0000256" key="10">
    <source>
        <dbReference type="ARBA" id="ARBA00023004"/>
    </source>
</evidence>
<dbReference type="InterPro" id="IPR036396">
    <property type="entry name" value="Cyt_P450_sf"/>
</dbReference>
<proteinExistence type="inferred from homology"/>
<organism evidence="15 16">
    <name type="scientific">Fomitopsis schrenkii</name>
    <name type="common">Brown rot fungus</name>
    <dbReference type="NCBI Taxonomy" id="2126942"/>
    <lineage>
        <taxon>Eukaryota</taxon>
        <taxon>Fungi</taxon>
        <taxon>Dikarya</taxon>
        <taxon>Basidiomycota</taxon>
        <taxon>Agaricomycotina</taxon>
        <taxon>Agaricomycetes</taxon>
        <taxon>Polyporales</taxon>
        <taxon>Fomitopsis</taxon>
    </lineage>
</organism>
<evidence type="ECO:0000256" key="5">
    <source>
        <dbReference type="ARBA" id="ARBA00022617"/>
    </source>
</evidence>
<keyword evidence="5 13" id="KW-0349">Heme</keyword>
<dbReference type="GO" id="GO:0016020">
    <property type="term" value="C:membrane"/>
    <property type="evidence" value="ECO:0007669"/>
    <property type="project" value="UniProtKB-SubCell"/>
</dbReference>
<evidence type="ECO:0000256" key="11">
    <source>
        <dbReference type="ARBA" id="ARBA00023033"/>
    </source>
</evidence>
<dbReference type="Gene3D" id="1.10.630.10">
    <property type="entry name" value="Cytochrome P450"/>
    <property type="match status" value="1"/>
</dbReference>
<dbReference type="PANTHER" id="PTHR46300">
    <property type="entry name" value="P450, PUTATIVE (EUROFUNG)-RELATED-RELATED"/>
    <property type="match status" value="1"/>
</dbReference>
<reference evidence="15 16" key="1">
    <citation type="journal article" date="2012" name="Science">
        <title>The Paleozoic origin of enzymatic lignin decomposition reconstructed from 31 fungal genomes.</title>
        <authorList>
            <person name="Floudas D."/>
            <person name="Binder M."/>
            <person name="Riley R."/>
            <person name="Barry K."/>
            <person name="Blanchette R.A."/>
            <person name="Henrissat B."/>
            <person name="Martinez A.T."/>
            <person name="Otillar R."/>
            <person name="Spatafora J.W."/>
            <person name="Yadav J.S."/>
            <person name="Aerts A."/>
            <person name="Benoit I."/>
            <person name="Boyd A."/>
            <person name="Carlson A."/>
            <person name="Copeland A."/>
            <person name="Coutinho P.M."/>
            <person name="de Vries R.P."/>
            <person name="Ferreira P."/>
            <person name="Findley K."/>
            <person name="Foster B."/>
            <person name="Gaskell J."/>
            <person name="Glotzer D."/>
            <person name="Gorecki P."/>
            <person name="Heitman J."/>
            <person name="Hesse C."/>
            <person name="Hori C."/>
            <person name="Igarashi K."/>
            <person name="Jurgens J.A."/>
            <person name="Kallen N."/>
            <person name="Kersten P."/>
            <person name="Kohler A."/>
            <person name="Kuees U."/>
            <person name="Kumar T.K.A."/>
            <person name="Kuo A."/>
            <person name="LaButti K."/>
            <person name="Larrondo L.F."/>
            <person name="Lindquist E."/>
            <person name="Ling A."/>
            <person name="Lombard V."/>
            <person name="Lucas S."/>
            <person name="Lundell T."/>
            <person name="Martin R."/>
            <person name="McLaughlin D.J."/>
            <person name="Morgenstern I."/>
            <person name="Morin E."/>
            <person name="Murat C."/>
            <person name="Nagy L.G."/>
            <person name="Nolan M."/>
            <person name="Ohm R.A."/>
            <person name="Patyshakuliyeva A."/>
            <person name="Rokas A."/>
            <person name="Ruiz-Duenas F.J."/>
            <person name="Sabat G."/>
            <person name="Salamov A."/>
            <person name="Samejima M."/>
            <person name="Schmutz J."/>
            <person name="Slot J.C."/>
            <person name="St John F."/>
            <person name="Stenlid J."/>
            <person name="Sun H."/>
            <person name="Sun S."/>
            <person name="Syed K."/>
            <person name="Tsang A."/>
            <person name="Wiebenga A."/>
            <person name="Young D."/>
            <person name="Pisabarro A."/>
            <person name="Eastwood D.C."/>
            <person name="Martin F."/>
            <person name="Cullen D."/>
            <person name="Grigoriev I.V."/>
            <person name="Hibbett D.S."/>
        </authorList>
    </citation>
    <scope>NUCLEOTIDE SEQUENCE</scope>
    <source>
        <strain evidence="16">FP-58527</strain>
    </source>
</reference>
<evidence type="ECO:0000256" key="12">
    <source>
        <dbReference type="ARBA" id="ARBA00023136"/>
    </source>
</evidence>
<evidence type="ECO:0000256" key="4">
    <source>
        <dbReference type="ARBA" id="ARBA00010617"/>
    </source>
</evidence>
<dbReference type="GO" id="GO:0004497">
    <property type="term" value="F:monooxygenase activity"/>
    <property type="evidence" value="ECO:0007669"/>
    <property type="project" value="UniProtKB-KW"/>
</dbReference>
<dbReference type="EMBL" id="KE504152">
    <property type="protein sequence ID" value="EPT00020.1"/>
    <property type="molecule type" value="Genomic_DNA"/>
</dbReference>
<keyword evidence="9 14" id="KW-0560">Oxidoreductase</keyword>
<comment type="pathway">
    <text evidence="3">Secondary metabolite biosynthesis.</text>
</comment>
<dbReference type="PRINTS" id="PR00463">
    <property type="entry name" value="EP450I"/>
</dbReference>
<dbReference type="GO" id="GO:0020037">
    <property type="term" value="F:heme binding"/>
    <property type="evidence" value="ECO:0007669"/>
    <property type="project" value="InterPro"/>
</dbReference>
<comment type="cofactor">
    <cofactor evidence="1 13">
        <name>heme</name>
        <dbReference type="ChEBI" id="CHEBI:30413"/>
    </cofactor>
</comment>
<evidence type="ECO:0000256" key="2">
    <source>
        <dbReference type="ARBA" id="ARBA00004167"/>
    </source>
</evidence>
<evidence type="ECO:0000256" key="3">
    <source>
        <dbReference type="ARBA" id="ARBA00005179"/>
    </source>
</evidence>
<keyword evidence="12" id="KW-0472">Membrane</keyword>
<dbReference type="SUPFAM" id="SSF48264">
    <property type="entry name" value="Cytochrome P450"/>
    <property type="match status" value="1"/>
</dbReference>
<evidence type="ECO:0000313" key="15">
    <source>
        <dbReference type="EMBL" id="EPT00020.1"/>
    </source>
</evidence>
<protein>
    <recommendedName>
        <fullName evidence="17">Cytochrome P450</fullName>
    </recommendedName>
</protein>
<evidence type="ECO:0000256" key="13">
    <source>
        <dbReference type="PIRSR" id="PIRSR602401-1"/>
    </source>
</evidence>
<dbReference type="InParanoid" id="S8FNY4"/>
<accession>S8FNY4</accession>
<dbReference type="AlphaFoldDB" id="S8FNY4"/>
<evidence type="ECO:0000256" key="7">
    <source>
        <dbReference type="ARBA" id="ARBA00022723"/>
    </source>
</evidence>
<dbReference type="InterPro" id="IPR002401">
    <property type="entry name" value="Cyt_P450_E_grp-I"/>
</dbReference>
<dbReference type="GO" id="GO:0016705">
    <property type="term" value="F:oxidoreductase activity, acting on paired donors, with incorporation or reduction of molecular oxygen"/>
    <property type="evidence" value="ECO:0007669"/>
    <property type="project" value="InterPro"/>
</dbReference>
<evidence type="ECO:0008006" key="17">
    <source>
        <dbReference type="Google" id="ProtNLM"/>
    </source>
</evidence>
<evidence type="ECO:0000256" key="1">
    <source>
        <dbReference type="ARBA" id="ARBA00001971"/>
    </source>
</evidence>
<dbReference type="eggNOG" id="KOG0156">
    <property type="taxonomic scope" value="Eukaryota"/>
</dbReference>
<gene>
    <name evidence="15" type="ORF">FOMPIDRAFT_91063</name>
</gene>
<feature type="binding site" description="axial binding residue" evidence="13">
    <location>
        <position position="397"/>
    </location>
    <ligand>
        <name>heme</name>
        <dbReference type="ChEBI" id="CHEBI:30413"/>
    </ligand>
    <ligandPart>
        <name>Fe</name>
        <dbReference type="ChEBI" id="CHEBI:18248"/>
    </ligandPart>
</feature>
<evidence type="ECO:0000256" key="14">
    <source>
        <dbReference type="RuleBase" id="RU000461"/>
    </source>
</evidence>
<dbReference type="Pfam" id="PF00067">
    <property type="entry name" value="p450"/>
    <property type="match status" value="1"/>
</dbReference>
<comment type="similarity">
    <text evidence="4 14">Belongs to the cytochrome P450 family.</text>
</comment>
<keyword evidence="10 13" id="KW-0408">Iron</keyword>
<dbReference type="GO" id="GO:0005506">
    <property type="term" value="F:iron ion binding"/>
    <property type="evidence" value="ECO:0007669"/>
    <property type="project" value="InterPro"/>
</dbReference>
<dbReference type="Proteomes" id="UP000015241">
    <property type="component" value="Unassembled WGS sequence"/>
</dbReference>
<keyword evidence="7 13" id="KW-0479">Metal-binding</keyword>
<dbReference type="OrthoDB" id="2779462at2759"/>
<dbReference type="HOGENOM" id="CLU_001570_2_3_1"/>
<dbReference type="STRING" id="743788.S8FNY4"/>
<comment type="subcellular location">
    <subcellularLocation>
        <location evidence="2">Membrane</location>
        <topology evidence="2">Single-pass membrane protein</topology>
    </subcellularLocation>
</comment>
<keyword evidence="8" id="KW-1133">Transmembrane helix</keyword>
<keyword evidence="11 14" id="KW-0503">Monooxygenase</keyword>
<dbReference type="InterPro" id="IPR001128">
    <property type="entry name" value="Cyt_P450"/>
</dbReference>
<keyword evidence="6" id="KW-0812">Transmembrane</keyword>
<dbReference type="PROSITE" id="PS00086">
    <property type="entry name" value="CYTOCHROME_P450"/>
    <property type="match status" value="1"/>
</dbReference>
<evidence type="ECO:0000313" key="16">
    <source>
        <dbReference type="Proteomes" id="UP000015241"/>
    </source>
</evidence>
<keyword evidence="16" id="KW-1185">Reference proteome</keyword>
<sequence>MARTECVVSPRNRLIPLLTGDLIYTEVLGNRNIIINSHKVAKDLLEKRSGIYSSRPRFVRLVELLGWYPTTSLLPYRTEHHRMQCRWMWSSFGDKRSLKKLEQLRARETYTLLMGLMESPDDLALHVKRYVSALVLESVYGYRITSLEDPYVTMMDEAMEVTNTSAEAGSSLVDVLPALRYVPAWFPGAGFKRAACHGRELVWRAHHVPYRMARERMLSGEAPPSFVSEIVNQTERSGQLAEEEQRICYAAGQIYAAATDTTKTVLMTFILAMVLHPEVFRNAQKEVHSIVGKSRLPTFEDRPSLPYIECILKETYRWNPPLPLGLPHYLTEDDEYLGYHMPKNTAIIPNMWTMSRDETIWDNPSVFRPERFLEMGVADAKAKDPFNVVFGYGRRLCPGRLFADTTLFLVIASIAATLDIRKALDAEGKEITPTASFHPAFISYPHDFVCAISSQSEAAKRLVEEAYKLADTAV</sequence>
<dbReference type="PRINTS" id="PR00385">
    <property type="entry name" value="P450"/>
</dbReference>
<evidence type="ECO:0000256" key="9">
    <source>
        <dbReference type="ARBA" id="ARBA00023002"/>
    </source>
</evidence>
<name>S8FNY4_FOMSC</name>
<dbReference type="InterPro" id="IPR050364">
    <property type="entry name" value="Cytochrome_P450_fung"/>
</dbReference>
<dbReference type="CDD" id="cd11065">
    <property type="entry name" value="CYP64-like"/>
    <property type="match status" value="1"/>
</dbReference>
<dbReference type="PANTHER" id="PTHR46300:SF7">
    <property type="entry name" value="P450, PUTATIVE (EUROFUNG)-RELATED"/>
    <property type="match status" value="1"/>
</dbReference>
<evidence type="ECO:0000256" key="6">
    <source>
        <dbReference type="ARBA" id="ARBA00022692"/>
    </source>
</evidence>